<dbReference type="GO" id="GO:0046983">
    <property type="term" value="F:protein dimerization activity"/>
    <property type="evidence" value="ECO:0007669"/>
    <property type="project" value="InterPro"/>
</dbReference>
<dbReference type="PANTHER" id="PTHR13935">
    <property type="entry name" value="ACHAETE-SCUTE TRANSCRIPTION FACTOR-RELATED"/>
    <property type="match status" value="1"/>
</dbReference>
<dbReference type="InterPro" id="IPR036638">
    <property type="entry name" value="HLH_DNA-bd_sf"/>
</dbReference>
<keyword evidence="7" id="KW-1185">Reference proteome</keyword>
<dbReference type="GeneID" id="113412473"/>
<dbReference type="GO" id="GO:0007423">
    <property type="term" value="P:sensory organ development"/>
    <property type="evidence" value="ECO:0007669"/>
    <property type="project" value="TreeGrafter"/>
</dbReference>
<evidence type="ECO:0000256" key="1">
    <source>
        <dbReference type="ARBA" id="ARBA00004123"/>
    </source>
</evidence>
<reference evidence="8" key="1">
    <citation type="submission" date="2025-08" db="UniProtKB">
        <authorList>
            <consortium name="RefSeq"/>
        </authorList>
    </citation>
    <scope>IDENTIFICATION</scope>
</reference>
<evidence type="ECO:0000256" key="4">
    <source>
        <dbReference type="ARBA" id="ARBA00023242"/>
    </source>
</evidence>
<dbReference type="InterPro" id="IPR015660">
    <property type="entry name" value="MASH1/Ascl1a-like"/>
</dbReference>
<dbReference type="Gene3D" id="4.10.280.10">
    <property type="entry name" value="Helix-loop-helix DNA-binding domain"/>
    <property type="match status" value="1"/>
</dbReference>
<dbReference type="SUPFAM" id="SSF47459">
    <property type="entry name" value="HLH, helix-loop-helix DNA-binding domain"/>
    <property type="match status" value="1"/>
</dbReference>
<dbReference type="SMART" id="SM00353">
    <property type="entry name" value="HLH"/>
    <property type="match status" value="1"/>
</dbReference>
<dbReference type="GO" id="GO:0000981">
    <property type="term" value="F:DNA-binding transcription factor activity, RNA polymerase II-specific"/>
    <property type="evidence" value="ECO:0007669"/>
    <property type="project" value="TreeGrafter"/>
</dbReference>
<dbReference type="FunFam" id="4.10.280.10:FF:000029">
    <property type="entry name" value="Achaete-scute family bHLH transcription factor 1"/>
    <property type="match status" value="1"/>
</dbReference>
<evidence type="ECO:0000256" key="2">
    <source>
        <dbReference type="ARBA" id="ARBA00022902"/>
    </source>
</evidence>
<dbReference type="Proteomes" id="UP000504612">
    <property type="component" value="Unplaced"/>
</dbReference>
<dbReference type="CTD" id="430"/>
<evidence type="ECO:0000313" key="7">
    <source>
        <dbReference type="Proteomes" id="UP000504612"/>
    </source>
</evidence>
<gene>
    <name evidence="8" type="primary">ASCL2</name>
</gene>
<feature type="region of interest" description="Disordered" evidence="5">
    <location>
        <begin position="194"/>
        <end position="235"/>
    </location>
</feature>
<dbReference type="GO" id="GO:0090575">
    <property type="term" value="C:RNA polymerase II transcription regulator complex"/>
    <property type="evidence" value="ECO:0007669"/>
    <property type="project" value="TreeGrafter"/>
</dbReference>
<feature type="region of interest" description="Disordered" evidence="5">
    <location>
        <begin position="38"/>
        <end position="63"/>
    </location>
</feature>
<dbReference type="GO" id="GO:0030182">
    <property type="term" value="P:neuron differentiation"/>
    <property type="evidence" value="ECO:0007669"/>
    <property type="project" value="TreeGrafter"/>
</dbReference>
<feature type="compositionally biased region" description="Low complexity" evidence="5">
    <location>
        <begin position="194"/>
        <end position="206"/>
    </location>
</feature>
<evidence type="ECO:0000256" key="5">
    <source>
        <dbReference type="SAM" id="MobiDB-lite"/>
    </source>
</evidence>
<sequence length="251" mass="25923">MMNSGALGTTMQPTAHAVCKSYSLHGYNSSGGGSLGIKVQTGQSAGSSSSGMPQPWGAATGCPGQVLPSNSATRCKGSKRRSSSPELLRCKRRLAFPGLTAQQSGGGGAAAVARRNERERNRVKLVNLGFQTLRQHVPNGAAAKKMSKVETLRSAVEYIRALQQLLDEHDAVSAAFQDGLLPAGRDAASAACAGSGSSSYSSASPSFDGREGSSVPGSPHSAYSSDESGYEGALSPEEQELLDFTSWFGSC</sequence>
<evidence type="ECO:0000313" key="8">
    <source>
        <dbReference type="RefSeq" id="XP_026523927.1"/>
    </source>
</evidence>
<dbReference type="PANTHER" id="PTHR13935:SF62">
    <property type="entry name" value="ACHAETE-SCUTE HOMOLOG 2"/>
    <property type="match status" value="1"/>
</dbReference>
<comment type="subcellular location">
    <subcellularLocation>
        <location evidence="1">Nucleus</location>
    </subcellularLocation>
</comment>
<dbReference type="Pfam" id="PF00010">
    <property type="entry name" value="HLH"/>
    <property type="match status" value="1"/>
</dbReference>
<protein>
    <submittedName>
        <fullName evidence="8">Achaete-scute homolog 2</fullName>
    </submittedName>
</protein>
<feature type="compositionally biased region" description="Low complexity" evidence="5">
    <location>
        <begin position="42"/>
        <end position="51"/>
    </location>
</feature>
<evidence type="ECO:0000259" key="6">
    <source>
        <dbReference type="PROSITE" id="PS50888"/>
    </source>
</evidence>
<keyword evidence="4" id="KW-0539">Nucleus</keyword>
<evidence type="ECO:0000256" key="3">
    <source>
        <dbReference type="ARBA" id="ARBA00023125"/>
    </source>
</evidence>
<accession>A0A6J1TZ32</accession>
<keyword evidence="2" id="KW-0524">Neurogenesis</keyword>
<dbReference type="GO" id="GO:0050767">
    <property type="term" value="P:regulation of neurogenesis"/>
    <property type="evidence" value="ECO:0007669"/>
    <property type="project" value="TreeGrafter"/>
</dbReference>
<feature type="domain" description="BHLH" evidence="6">
    <location>
        <begin position="110"/>
        <end position="162"/>
    </location>
</feature>
<dbReference type="RefSeq" id="XP_026523927.1">
    <property type="nucleotide sequence ID" value="XM_026668142.1"/>
</dbReference>
<name>A0A6J1TZ32_9SAUR</name>
<organism evidence="7 8">
    <name type="scientific">Notechis scutatus</name>
    <name type="common">mainland tiger snake</name>
    <dbReference type="NCBI Taxonomy" id="8663"/>
    <lineage>
        <taxon>Eukaryota</taxon>
        <taxon>Metazoa</taxon>
        <taxon>Chordata</taxon>
        <taxon>Craniata</taxon>
        <taxon>Vertebrata</taxon>
        <taxon>Euteleostomi</taxon>
        <taxon>Lepidosauria</taxon>
        <taxon>Squamata</taxon>
        <taxon>Bifurcata</taxon>
        <taxon>Unidentata</taxon>
        <taxon>Episquamata</taxon>
        <taxon>Toxicofera</taxon>
        <taxon>Serpentes</taxon>
        <taxon>Colubroidea</taxon>
        <taxon>Elapidae</taxon>
        <taxon>Hydrophiinae</taxon>
        <taxon>Notechis</taxon>
    </lineage>
</organism>
<proteinExistence type="predicted"/>
<keyword evidence="3" id="KW-0238">DNA-binding</keyword>
<dbReference type="AlphaFoldDB" id="A0A6J1TZ32"/>
<dbReference type="GO" id="GO:0045944">
    <property type="term" value="P:positive regulation of transcription by RNA polymerase II"/>
    <property type="evidence" value="ECO:0007669"/>
    <property type="project" value="TreeGrafter"/>
</dbReference>
<dbReference type="InterPro" id="IPR011598">
    <property type="entry name" value="bHLH_dom"/>
</dbReference>
<dbReference type="PROSITE" id="PS50888">
    <property type="entry name" value="BHLH"/>
    <property type="match status" value="1"/>
</dbReference>
<dbReference type="GO" id="GO:0000977">
    <property type="term" value="F:RNA polymerase II transcription regulatory region sequence-specific DNA binding"/>
    <property type="evidence" value="ECO:0007669"/>
    <property type="project" value="TreeGrafter"/>
</dbReference>
<dbReference type="KEGG" id="nss:113412473"/>